<comment type="caution">
    <text evidence="2">The sequence shown here is derived from an EMBL/GenBank/DDBJ whole genome shotgun (WGS) entry which is preliminary data.</text>
</comment>
<name>A0ABW5CRA7_9BACT</name>
<dbReference type="Pfam" id="PF13712">
    <property type="entry name" value="Glyco_tranf_2_5"/>
    <property type="match status" value="1"/>
</dbReference>
<dbReference type="InterPro" id="IPR029044">
    <property type="entry name" value="Nucleotide-diphossugar_trans"/>
</dbReference>
<evidence type="ECO:0000313" key="3">
    <source>
        <dbReference type="Proteomes" id="UP001597374"/>
    </source>
</evidence>
<feature type="domain" description="Streptomycin biosynthesis protein StrF" evidence="1">
    <location>
        <begin position="4"/>
        <end position="186"/>
    </location>
</feature>
<gene>
    <name evidence="2" type="ORF">ACFSKP_01550</name>
</gene>
<accession>A0ABW5CRA7</accession>
<dbReference type="RefSeq" id="WP_250429709.1">
    <property type="nucleotide sequence ID" value="NZ_JALPRR010000002.1"/>
</dbReference>
<evidence type="ECO:0000313" key="2">
    <source>
        <dbReference type="EMBL" id="MFD2244917.1"/>
    </source>
</evidence>
<proteinExistence type="predicted"/>
<dbReference type="InterPro" id="IPR059123">
    <property type="entry name" value="StrF_dom"/>
</dbReference>
<dbReference type="EMBL" id="JBHUIM010000001">
    <property type="protein sequence ID" value="MFD2244917.1"/>
    <property type="molecule type" value="Genomic_DNA"/>
</dbReference>
<dbReference type="Proteomes" id="UP001597374">
    <property type="component" value="Unassembled WGS sequence"/>
</dbReference>
<sequence length="291" mass="33484">MISIIICSVRPSLLESLVENIHATIGVPHEIISIDNRGTNDGICKVYNNGASKAKFEVLCFAHEDIQFHTKNWGRHIIDAFNDKNVGLVGACGAKYKSAIPSMWTDVPSSYYVSQAFFPEDSARKEVLSENGNISPEVAVLDGMLLITRKSIWEKFLFNEEILGFHFYDIDFSLRLGQCYKIVVSKDIVVEHYSRGKRNKDWLVSSLSYHVKYRHLLPRYIGNFSKKEKALIDFRCYLVLNDLMIKYNFPTSIIVEYFFKSVIIRPFSRKHINNFIKIVSYGFLKSSFSSF</sequence>
<reference evidence="3" key="1">
    <citation type="journal article" date="2019" name="Int. J. Syst. Evol. Microbiol.">
        <title>The Global Catalogue of Microorganisms (GCM) 10K type strain sequencing project: providing services to taxonomists for standard genome sequencing and annotation.</title>
        <authorList>
            <consortium name="The Broad Institute Genomics Platform"/>
            <consortium name="The Broad Institute Genome Sequencing Center for Infectious Disease"/>
            <person name="Wu L."/>
            <person name="Ma J."/>
        </authorList>
    </citation>
    <scope>NUCLEOTIDE SEQUENCE [LARGE SCALE GENOMIC DNA]</scope>
    <source>
        <strain evidence="3">CGMCC 4.1782</strain>
    </source>
</reference>
<dbReference type="SUPFAM" id="SSF53448">
    <property type="entry name" value="Nucleotide-diphospho-sugar transferases"/>
    <property type="match status" value="1"/>
</dbReference>
<protein>
    <submittedName>
        <fullName evidence="2">Glycosyltransferase</fullName>
    </submittedName>
</protein>
<keyword evidence="3" id="KW-1185">Reference proteome</keyword>
<evidence type="ECO:0000259" key="1">
    <source>
        <dbReference type="Pfam" id="PF13712"/>
    </source>
</evidence>
<dbReference type="Gene3D" id="3.90.550.10">
    <property type="entry name" value="Spore Coat Polysaccharide Biosynthesis Protein SpsA, Chain A"/>
    <property type="match status" value="1"/>
</dbReference>
<organism evidence="2 3">
    <name type="scientific">Pontibacter ruber</name>
    <dbReference type="NCBI Taxonomy" id="1343895"/>
    <lineage>
        <taxon>Bacteria</taxon>
        <taxon>Pseudomonadati</taxon>
        <taxon>Bacteroidota</taxon>
        <taxon>Cytophagia</taxon>
        <taxon>Cytophagales</taxon>
        <taxon>Hymenobacteraceae</taxon>
        <taxon>Pontibacter</taxon>
    </lineage>
</organism>